<gene>
    <name evidence="1" type="ORF">LCGC14_1567010</name>
</gene>
<accession>A0A0F9IKQ3</accession>
<comment type="caution">
    <text evidence="1">The sequence shown here is derived from an EMBL/GenBank/DDBJ whole genome shotgun (WGS) entry which is preliminary data.</text>
</comment>
<evidence type="ECO:0000313" key="1">
    <source>
        <dbReference type="EMBL" id="KKM28202.1"/>
    </source>
</evidence>
<sequence>MVTKKDFKAVAEIIKDNQPHNPDQNGYCKGKQAALGYVARELADYFATQNPNFDWKRFIGACRL</sequence>
<protein>
    <submittedName>
        <fullName evidence="1">Uncharacterized protein</fullName>
    </submittedName>
</protein>
<proteinExistence type="predicted"/>
<dbReference type="AlphaFoldDB" id="A0A0F9IKQ3"/>
<dbReference type="EMBL" id="LAZR01012170">
    <property type="protein sequence ID" value="KKM28202.1"/>
    <property type="molecule type" value="Genomic_DNA"/>
</dbReference>
<organism evidence="1">
    <name type="scientific">marine sediment metagenome</name>
    <dbReference type="NCBI Taxonomy" id="412755"/>
    <lineage>
        <taxon>unclassified sequences</taxon>
        <taxon>metagenomes</taxon>
        <taxon>ecological metagenomes</taxon>
    </lineage>
</organism>
<name>A0A0F9IKQ3_9ZZZZ</name>
<reference evidence="1" key="1">
    <citation type="journal article" date="2015" name="Nature">
        <title>Complex archaea that bridge the gap between prokaryotes and eukaryotes.</title>
        <authorList>
            <person name="Spang A."/>
            <person name="Saw J.H."/>
            <person name="Jorgensen S.L."/>
            <person name="Zaremba-Niedzwiedzka K."/>
            <person name="Martijn J."/>
            <person name="Lind A.E."/>
            <person name="van Eijk R."/>
            <person name="Schleper C."/>
            <person name="Guy L."/>
            <person name="Ettema T.J."/>
        </authorList>
    </citation>
    <scope>NUCLEOTIDE SEQUENCE</scope>
</reference>